<accession>A0AA38U8L2</accession>
<feature type="compositionally biased region" description="Polar residues" evidence="1">
    <location>
        <begin position="369"/>
        <end position="383"/>
    </location>
</feature>
<feature type="compositionally biased region" description="Acidic residues" evidence="1">
    <location>
        <begin position="333"/>
        <end position="346"/>
    </location>
</feature>
<evidence type="ECO:0000256" key="1">
    <source>
        <dbReference type="SAM" id="MobiDB-lite"/>
    </source>
</evidence>
<dbReference type="EMBL" id="MU806543">
    <property type="protein sequence ID" value="KAJ3834359.1"/>
    <property type="molecule type" value="Genomic_DNA"/>
</dbReference>
<sequence>MIALWFFLLSSLNLLSWAKTSAAPHLIERTEFDTHFIPPPPSFLFPSPRAVATVYTSASMFSFAILPFLAYSTLLAIFGFISVRIARWRRRNRPAALTLDDDDGVELLPTNTSTLSSEFKDLPIPPPLPSPLPSHARSQSFSNLQHAIPVHDMLEGERPKSPIHFGLSSPGSRLKAKQRSHSVGSISSPLSPKRRMHNNNPVRRPFISDPESDADTIVPRRHAIMSPQSDTLIDLSVPLVHPAPASSPLTPGFPTMKNSRHMMTLTPAPYHYLKSSAVPDEELNLIDLHVPDQEKSASGELRPLPASMHAERSYSRVKEVKKQDSTSPNLDGYEPDVEGDAGEETMEPAKDKEIDIGQVWDLESVSSLSMRLSPTPQTQQATSEETDLVDRHSLSSSSPVDFLPTQLRPIPITASSSLSEGYLQPDFGQHTVPVVETEGFNSSPESSPEPSSSSPSPTRHLIELDAGHRSVDVLVEKDDVEDEDQLDLTLVDEGDGNFPLVSRDENAAVQPSKLGLGMLRSLDRDDNDHDDTHELNDCEEGEELVVDAVVEEPVLRDENEVDVLPSGSEIVQDLLIRSPSPELGIDLAPVVDLEADVQADWSDDLDFASVNPKNAYDAETSFPDPDLLPLPLPELDIFIPTSTQSSSSSLLTSKEEPSSSTSTAVSVSPTSQIPTPPASPPQQRRPLPRPLPAWSIRAADSPPLGLATRSPILRNKMSLSHVVFDGNDVGATKEPEPDRERESESKETSRPDDEEKETETESLSSTEDGSVAKDIDVPPRTISKTPIQRTASLPGAFPVDVHPLLDVTEPEEADEQSIEETGSPSSIAQEESIAESSSSNPEATPDSSSNSTSVSTSLTKPIKRRPARSAIDIALAMQLRPGLGMGADPAWMVRFLMAMFGWFVVLISGNAGDGYGTGTPYVGIRKSE</sequence>
<proteinExistence type="predicted"/>
<dbReference type="AlphaFoldDB" id="A0AA38U8L2"/>
<organism evidence="4 5">
    <name type="scientific">Lentinula raphanica</name>
    <dbReference type="NCBI Taxonomy" id="153919"/>
    <lineage>
        <taxon>Eukaryota</taxon>
        <taxon>Fungi</taxon>
        <taxon>Dikarya</taxon>
        <taxon>Basidiomycota</taxon>
        <taxon>Agaricomycotina</taxon>
        <taxon>Agaricomycetes</taxon>
        <taxon>Agaricomycetidae</taxon>
        <taxon>Agaricales</taxon>
        <taxon>Marasmiineae</taxon>
        <taxon>Omphalotaceae</taxon>
        <taxon>Lentinula</taxon>
    </lineage>
</organism>
<keyword evidence="5" id="KW-1185">Reference proteome</keyword>
<keyword evidence="3" id="KW-0732">Signal</keyword>
<reference evidence="4" key="1">
    <citation type="submission" date="2022-08" db="EMBL/GenBank/DDBJ databases">
        <authorList>
            <consortium name="DOE Joint Genome Institute"/>
            <person name="Min B."/>
            <person name="Riley R."/>
            <person name="Sierra-Patev S."/>
            <person name="Naranjo-Ortiz M."/>
            <person name="Looney B."/>
            <person name="Konkel Z."/>
            <person name="Slot J.C."/>
            <person name="Sakamoto Y."/>
            <person name="Steenwyk J.L."/>
            <person name="Rokas A."/>
            <person name="Carro J."/>
            <person name="Camarero S."/>
            <person name="Ferreira P."/>
            <person name="Molpeceres G."/>
            <person name="Ruiz-Duenas F.J."/>
            <person name="Serrano A."/>
            <person name="Henrissat B."/>
            <person name="Drula E."/>
            <person name="Hughes K.W."/>
            <person name="Mata J.L."/>
            <person name="Ishikawa N.K."/>
            <person name="Vargas-Isla R."/>
            <person name="Ushijima S."/>
            <person name="Smith C.A."/>
            <person name="Ahrendt S."/>
            <person name="Andreopoulos W."/>
            <person name="He G."/>
            <person name="Labutti K."/>
            <person name="Lipzen A."/>
            <person name="Ng V."/>
            <person name="Sandor L."/>
            <person name="Barry K."/>
            <person name="Martinez A.T."/>
            <person name="Xiao Y."/>
            <person name="Gibbons J.G."/>
            <person name="Terashima K."/>
            <person name="Hibbett D.S."/>
            <person name="Grigoriev I.V."/>
        </authorList>
    </citation>
    <scope>NUCLEOTIDE SEQUENCE</scope>
    <source>
        <strain evidence="4">TFB9207</strain>
    </source>
</reference>
<protein>
    <submittedName>
        <fullName evidence="4">Uncharacterized protein</fullName>
    </submittedName>
</protein>
<feature type="region of interest" description="Disordered" evidence="1">
    <location>
        <begin position="170"/>
        <end position="212"/>
    </location>
</feature>
<feature type="signal peptide" evidence="3">
    <location>
        <begin position="1"/>
        <end position="18"/>
    </location>
</feature>
<feature type="region of interest" description="Disordered" evidence="1">
    <location>
        <begin position="809"/>
        <end position="863"/>
    </location>
</feature>
<feature type="region of interest" description="Disordered" evidence="1">
    <location>
        <begin position="721"/>
        <end position="796"/>
    </location>
</feature>
<feature type="region of interest" description="Disordered" evidence="1">
    <location>
        <begin position="294"/>
        <end position="357"/>
    </location>
</feature>
<evidence type="ECO:0000256" key="2">
    <source>
        <dbReference type="SAM" id="Phobius"/>
    </source>
</evidence>
<feature type="region of interest" description="Disordered" evidence="1">
    <location>
        <begin position="369"/>
        <end position="402"/>
    </location>
</feature>
<feature type="region of interest" description="Disordered" evidence="1">
    <location>
        <begin position="437"/>
        <end position="460"/>
    </location>
</feature>
<feature type="compositionally biased region" description="Basic and acidic residues" evidence="1">
    <location>
        <begin position="309"/>
        <end position="324"/>
    </location>
</feature>
<feature type="compositionally biased region" description="Low complexity" evidence="1">
    <location>
        <begin position="643"/>
        <end position="673"/>
    </location>
</feature>
<keyword evidence="2" id="KW-1133">Transmembrane helix</keyword>
<keyword evidence="2" id="KW-0812">Transmembrane</keyword>
<name>A0AA38U8L2_9AGAR</name>
<feature type="transmembrane region" description="Helical" evidence="2">
    <location>
        <begin position="60"/>
        <end position="83"/>
    </location>
</feature>
<evidence type="ECO:0000313" key="5">
    <source>
        <dbReference type="Proteomes" id="UP001163846"/>
    </source>
</evidence>
<feature type="region of interest" description="Disordered" evidence="1">
    <location>
        <begin position="643"/>
        <end position="709"/>
    </location>
</feature>
<feature type="transmembrane region" description="Helical" evidence="2">
    <location>
        <begin position="891"/>
        <end position="911"/>
    </location>
</feature>
<feature type="compositionally biased region" description="Basic and acidic residues" evidence="1">
    <location>
        <begin position="731"/>
        <end position="753"/>
    </location>
</feature>
<feature type="compositionally biased region" description="Polar residues" evidence="1">
    <location>
        <begin position="181"/>
        <end position="190"/>
    </location>
</feature>
<evidence type="ECO:0000256" key="3">
    <source>
        <dbReference type="SAM" id="SignalP"/>
    </source>
</evidence>
<comment type="caution">
    <text evidence="4">The sequence shown here is derived from an EMBL/GenBank/DDBJ whole genome shotgun (WGS) entry which is preliminary data.</text>
</comment>
<feature type="compositionally biased region" description="Polar residues" evidence="1">
    <location>
        <begin position="782"/>
        <end position="791"/>
    </location>
</feature>
<gene>
    <name evidence="4" type="ORF">F5878DRAFT_630686</name>
</gene>
<dbReference type="Proteomes" id="UP001163846">
    <property type="component" value="Unassembled WGS sequence"/>
</dbReference>
<evidence type="ECO:0000313" key="4">
    <source>
        <dbReference type="EMBL" id="KAJ3834359.1"/>
    </source>
</evidence>
<keyword evidence="2" id="KW-0472">Membrane</keyword>
<feature type="compositionally biased region" description="Low complexity" evidence="1">
    <location>
        <begin position="442"/>
        <end position="457"/>
    </location>
</feature>
<feature type="compositionally biased region" description="Low complexity" evidence="1">
    <location>
        <begin position="823"/>
        <end position="859"/>
    </location>
</feature>
<feature type="chain" id="PRO_5041254855" evidence="3">
    <location>
        <begin position="19"/>
        <end position="928"/>
    </location>
</feature>
<feature type="compositionally biased region" description="Acidic residues" evidence="1">
    <location>
        <begin position="809"/>
        <end position="818"/>
    </location>
</feature>